<dbReference type="Pfam" id="PF13614">
    <property type="entry name" value="AAA_31"/>
    <property type="match status" value="1"/>
</dbReference>
<gene>
    <name evidence="2" type="ordered locus">Emtol_0009</name>
</gene>
<proteinExistence type="predicted"/>
<evidence type="ECO:0000313" key="3">
    <source>
        <dbReference type="Proteomes" id="UP000002875"/>
    </source>
</evidence>
<dbReference type="InterPro" id="IPR027417">
    <property type="entry name" value="P-loop_NTPase"/>
</dbReference>
<name>A0ABM5N8S8_EMTOG</name>
<dbReference type="EMBL" id="CP002966">
    <property type="protein sequence ID" value="AFK05743.1"/>
    <property type="molecule type" value="Genomic_DNA"/>
</dbReference>
<sequence>MIPQEKVISFFKKNPALSISVIEKEAGLPKSTLAKAISGDRTLNSKHLAAIFPILVKYGFNAENKAQIISIINHKGGVGKTTTTINLGKALSLLGFKVLIIDMDSQGNLSQSLGFESPEKQVVSALLHNEPLPVLELTPGFHLSPSDLELAFADLELIQMVGGVNQLRNAITPIKAKYDYILIDCPPALNIFTNSALVASNSCLITLQPEASSMKGVNNLFERINQVRDRINFELKIEGIVLTMVDKRLKVHQDTIMYVKKTLNTFKIFNTEIRQNVAIKESQIAQQDIFTYAPDSIGAIDYMNLAQEFILPN</sequence>
<reference evidence="2 3" key="1">
    <citation type="submission" date="2011-07" db="EMBL/GenBank/DDBJ databases">
        <title>The complete genome of plasmid 5 of Emticicia oligotrophica DSM 17448.</title>
        <authorList>
            <consortium name="US DOE Joint Genome Institute (JGI-PGF)"/>
            <person name="Lucas S."/>
            <person name="Han J."/>
            <person name="Lapidus A."/>
            <person name="Bruce D."/>
            <person name="Goodwin L."/>
            <person name="Pitluck S."/>
            <person name="Peters L."/>
            <person name="Kyrpides N."/>
            <person name="Mavromatis K."/>
            <person name="Ivanova N."/>
            <person name="Ovchinnikova G."/>
            <person name="Teshima H."/>
            <person name="Detter J.C."/>
            <person name="Tapia R."/>
            <person name="Han C."/>
            <person name="Land M."/>
            <person name="Hauser L."/>
            <person name="Markowitz V."/>
            <person name="Cheng J.-F."/>
            <person name="Hugenholtz P."/>
            <person name="Woyke T."/>
            <person name="Wu D."/>
            <person name="Tindall B."/>
            <person name="Pomrenke H."/>
            <person name="Brambilla E."/>
            <person name="Klenk H.-P."/>
            <person name="Eisen J.A."/>
        </authorList>
    </citation>
    <scope>NUCLEOTIDE SEQUENCE [LARGE SCALE GENOMIC DNA]</scope>
    <source>
        <strain evidence="3">DSM 17448 / GPTSA100-15</strain>
        <plasmid evidence="2 3">pEMTOL05</plasmid>
    </source>
</reference>
<dbReference type="InterPro" id="IPR025669">
    <property type="entry name" value="AAA_dom"/>
</dbReference>
<evidence type="ECO:0000259" key="1">
    <source>
        <dbReference type="Pfam" id="PF13614"/>
    </source>
</evidence>
<geneLocation type="plasmid" evidence="2 3">
    <name>pEMTOL05</name>
</geneLocation>
<dbReference type="PANTHER" id="PTHR13696:SF99">
    <property type="entry name" value="COBYRINIC ACID AC-DIAMIDE SYNTHASE"/>
    <property type="match status" value="1"/>
</dbReference>
<dbReference type="SUPFAM" id="SSF52540">
    <property type="entry name" value="P-loop containing nucleoside triphosphate hydrolases"/>
    <property type="match status" value="1"/>
</dbReference>
<keyword evidence="3" id="KW-1185">Reference proteome</keyword>
<dbReference type="PANTHER" id="PTHR13696">
    <property type="entry name" value="P-LOOP CONTAINING NUCLEOSIDE TRIPHOSPHATE HYDROLASE"/>
    <property type="match status" value="1"/>
</dbReference>
<evidence type="ECO:0000313" key="2">
    <source>
        <dbReference type="EMBL" id="AFK05743.1"/>
    </source>
</evidence>
<feature type="domain" description="AAA" evidence="1">
    <location>
        <begin position="67"/>
        <end position="237"/>
    </location>
</feature>
<dbReference type="Proteomes" id="UP000002875">
    <property type="component" value="Plasmid pEMTOL05"/>
</dbReference>
<dbReference type="Gene3D" id="3.40.50.300">
    <property type="entry name" value="P-loop containing nucleotide triphosphate hydrolases"/>
    <property type="match status" value="1"/>
</dbReference>
<organism evidence="2 3">
    <name type="scientific">Emticicia oligotrophica (strain DSM 17448 / CIP 109782 / MTCC 6937 / GPTSA100-15)</name>
    <dbReference type="NCBI Taxonomy" id="929562"/>
    <lineage>
        <taxon>Bacteria</taxon>
        <taxon>Pseudomonadati</taxon>
        <taxon>Bacteroidota</taxon>
        <taxon>Cytophagia</taxon>
        <taxon>Cytophagales</taxon>
        <taxon>Leadbetterellaceae</taxon>
        <taxon>Emticicia</taxon>
    </lineage>
</organism>
<keyword evidence="2" id="KW-0614">Plasmid</keyword>
<dbReference type="InterPro" id="IPR050678">
    <property type="entry name" value="DNA_Partitioning_ATPase"/>
</dbReference>
<dbReference type="CDD" id="cd02042">
    <property type="entry name" value="ParAB_family"/>
    <property type="match status" value="1"/>
</dbReference>
<accession>A0ABM5N8S8</accession>
<protein>
    <submittedName>
        <fullName evidence="2">Cobyrinic acid ac-diamide synthase</fullName>
    </submittedName>
</protein>
<dbReference type="RefSeq" id="WP_015026409.1">
    <property type="nucleotide sequence ID" value="NC_018745.1"/>
</dbReference>